<proteinExistence type="predicted"/>
<dbReference type="Pfam" id="PF01966">
    <property type="entry name" value="HD"/>
    <property type="match status" value="1"/>
</dbReference>
<dbReference type="SUPFAM" id="SSF109604">
    <property type="entry name" value="HD-domain/PDEase-like"/>
    <property type="match status" value="1"/>
</dbReference>
<dbReference type="EMBL" id="CP046172">
    <property type="protein sequence ID" value="QIS13569.1"/>
    <property type="molecule type" value="Genomic_DNA"/>
</dbReference>
<name>A0A6G9YJY2_9NOCA</name>
<feature type="domain" description="HD" evidence="2">
    <location>
        <begin position="58"/>
        <end position="145"/>
    </location>
</feature>
<accession>A0A6G9YJY2</accession>
<feature type="chain" id="PRO_5026036722" evidence="1">
    <location>
        <begin position="28"/>
        <end position="245"/>
    </location>
</feature>
<gene>
    <name evidence="3" type="ORF">F5544_28590</name>
</gene>
<dbReference type="Proteomes" id="UP000503540">
    <property type="component" value="Chromosome"/>
</dbReference>
<keyword evidence="1" id="KW-0732">Signal</keyword>
<dbReference type="AlphaFoldDB" id="A0A6G9YJY2"/>
<organism evidence="3 4">
    <name type="scientific">Nocardia arthritidis</name>
    <dbReference type="NCBI Taxonomy" id="228602"/>
    <lineage>
        <taxon>Bacteria</taxon>
        <taxon>Bacillati</taxon>
        <taxon>Actinomycetota</taxon>
        <taxon>Actinomycetes</taxon>
        <taxon>Mycobacteriales</taxon>
        <taxon>Nocardiaceae</taxon>
        <taxon>Nocardia</taxon>
    </lineage>
</organism>
<keyword evidence="4" id="KW-1185">Reference proteome</keyword>
<evidence type="ECO:0000313" key="3">
    <source>
        <dbReference type="EMBL" id="QIS13569.1"/>
    </source>
</evidence>
<protein>
    <submittedName>
        <fullName evidence="3">HD domain-containing protein</fullName>
    </submittedName>
</protein>
<dbReference type="InterPro" id="IPR006674">
    <property type="entry name" value="HD_domain"/>
</dbReference>
<dbReference type="PANTHER" id="PTHR35569">
    <property type="entry name" value="CYANAMIDE HYDRATASE DDI2-RELATED"/>
    <property type="match status" value="1"/>
</dbReference>
<dbReference type="PANTHER" id="PTHR35569:SF1">
    <property type="entry name" value="CYANAMIDE HYDRATASE DDI2-RELATED"/>
    <property type="match status" value="1"/>
</dbReference>
<dbReference type="InterPro" id="IPR006311">
    <property type="entry name" value="TAT_signal"/>
</dbReference>
<evidence type="ECO:0000259" key="2">
    <source>
        <dbReference type="Pfam" id="PF01966"/>
    </source>
</evidence>
<dbReference type="KEGG" id="nah:F5544_28590"/>
<reference evidence="3 4" key="1">
    <citation type="journal article" date="2019" name="ACS Chem. Biol.">
        <title>Identification and Mobilization of a Cryptic Antibiotic Biosynthesis Gene Locus from a Human-Pathogenic Nocardia Isolate.</title>
        <authorList>
            <person name="Herisse M."/>
            <person name="Ishida K."/>
            <person name="Porter J.L."/>
            <person name="Howden B."/>
            <person name="Hertweck C."/>
            <person name="Stinear T.P."/>
            <person name="Pidot S.J."/>
        </authorList>
    </citation>
    <scope>NUCLEOTIDE SEQUENCE [LARGE SCALE GENOMIC DNA]</scope>
    <source>
        <strain evidence="3 4">AUSMDU00012717</strain>
    </source>
</reference>
<dbReference type="Gene3D" id="1.10.3210.10">
    <property type="entry name" value="Hypothetical protein af1432"/>
    <property type="match status" value="1"/>
</dbReference>
<evidence type="ECO:0000313" key="4">
    <source>
        <dbReference type="Proteomes" id="UP000503540"/>
    </source>
</evidence>
<dbReference type="RefSeq" id="WP_167476089.1">
    <property type="nucleotide sequence ID" value="NZ_CP046172.1"/>
</dbReference>
<feature type="signal peptide" evidence="1">
    <location>
        <begin position="1"/>
        <end position="27"/>
    </location>
</feature>
<evidence type="ECO:0000256" key="1">
    <source>
        <dbReference type="SAM" id="SignalP"/>
    </source>
</evidence>
<sequence length="245" mass="26099">MTFPRRAALGAGLAVTAAALAGARAHAQPDPGLSLPSTPLADSSRRLIDNTLEPHLRNHSVRGFLFGRAAAGQQGPLPGRDYDEELMFLICALHDVGLSEQANGDQRFEIDGADFAAKFLEDNGITDSRVDIVWDSIAAHTSGFTDSPVYRRRRPPESWIAVAGIGIDIGGSPADLPAGYADLVHAAYPRLGGSRALTRSVELQAVAKPQKATPASLANVILRERHPELAGGSWESILQSNGWHD</sequence>
<dbReference type="PROSITE" id="PS51318">
    <property type="entry name" value="TAT"/>
    <property type="match status" value="1"/>
</dbReference>